<proteinExistence type="predicted"/>
<dbReference type="InterPro" id="IPR037914">
    <property type="entry name" value="SpoVT-AbrB_sf"/>
</dbReference>
<gene>
    <name evidence="1" type="ORF">PN36_10910</name>
</gene>
<accession>A0A0A6PB46</accession>
<organism evidence="1 2">
    <name type="scientific">Candidatus Thiomargarita nelsonii</name>
    <dbReference type="NCBI Taxonomy" id="1003181"/>
    <lineage>
        <taxon>Bacteria</taxon>
        <taxon>Pseudomonadati</taxon>
        <taxon>Pseudomonadota</taxon>
        <taxon>Gammaproteobacteria</taxon>
        <taxon>Thiotrichales</taxon>
        <taxon>Thiotrichaceae</taxon>
        <taxon>Thiomargarita</taxon>
    </lineage>
</organism>
<sequence length="240" mass="27737">MNTTKDSLGIFWLIEKPQPDGRIERFHEEVDGFTVNALWNQELPETLIDEIYNQLNQLLSEKAMPVKISPIFSDEYKNLCIDFRVIEWPQNWLPLLNKILKLPVNLGAIVSYVGIEGSFSWPFDPVEMENTVYAAYCQEMGFICHANLDEEIQYLSNKELNRLKRYMVSYARQNNHNSSMADTTLLPNFQVLIPNNVLEQLHLQVGQQFICVTENRTIRLIPKSVQGAYCAQINSKNYSG</sequence>
<dbReference type="SUPFAM" id="SSF89447">
    <property type="entry name" value="AbrB/MazE/MraZ-like"/>
    <property type="match status" value="1"/>
</dbReference>
<dbReference type="Proteomes" id="UP000030428">
    <property type="component" value="Unassembled WGS sequence"/>
</dbReference>
<name>A0A0A6PB46_9GAMM</name>
<evidence type="ECO:0000313" key="1">
    <source>
        <dbReference type="EMBL" id="KHD07577.1"/>
    </source>
</evidence>
<dbReference type="EMBL" id="JSZA02000033">
    <property type="protein sequence ID" value="KHD07577.1"/>
    <property type="molecule type" value="Genomic_DNA"/>
</dbReference>
<reference evidence="1 2" key="1">
    <citation type="journal article" date="2016" name="Front. Microbiol.">
        <title>Single-Cell (Meta-)Genomics of a Dimorphic Candidatus Thiomargarita nelsonii Reveals Genomic Plasticity.</title>
        <authorList>
            <person name="Flood B.E."/>
            <person name="Fliss P."/>
            <person name="Jones D.S."/>
            <person name="Dick G.J."/>
            <person name="Jain S."/>
            <person name="Kaster A.K."/>
            <person name="Winkel M."/>
            <person name="Mussmann M."/>
            <person name="Bailey J."/>
        </authorList>
    </citation>
    <scope>NUCLEOTIDE SEQUENCE [LARGE SCALE GENOMIC DNA]</scope>
    <source>
        <strain evidence="1">Hydrate Ridge</strain>
    </source>
</reference>
<comment type="caution">
    <text evidence="1">The sequence shown here is derived from an EMBL/GenBank/DDBJ whole genome shotgun (WGS) entry which is preliminary data.</text>
</comment>
<keyword evidence="2" id="KW-1185">Reference proteome</keyword>
<evidence type="ECO:0008006" key="3">
    <source>
        <dbReference type="Google" id="ProtNLM"/>
    </source>
</evidence>
<protein>
    <recommendedName>
        <fullName evidence="3">SpoVT-AbrB domain-containing protein</fullName>
    </recommendedName>
</protein>
<dbReference type="AlphaFoldDB" id="A0A0A6PB46"/>
<evidence type="ECO:0000313" key="2">
    <source>
        <dbReference type="Proteomes" id="UP000030428"/>
    </source>
</evidence>